<evidence type="ECO:0000256" key="9">
    <source>
        <dbReference type="ARBA" id="ARBA00022741"/>
    </source>
</evidence>
<feature type="domain" description="Pyridoxamine kinase/Phosphomethylpyrimidine kinase" evidence="16">
    <location>
        <begin position="38"/>
        <end position="281"/>
    </location>
</feature>
<comment type="catalytic activity">
    <reaction evidence="2">
        <text>4-amino-2-methyl-5-(phosphooxymethyl)pyrimidine + ATP = 4-amino-2-methyl-5-(diphosphooxymethyl)pyrimidine + ADP</text>
        <dbReference type="Rhea" id="RHEA:19893"/>
        <dbReference type="ChEBI" id="CHEBI:30616"/>
        <dbReference type="ChEBI" id="CHEBI:57841"/>
        <dbReference type="ChEBI" id="CHEBI:58354"/>
        <dbReference type="ChEBI" id="CHEBI:456216"/>
        <dbReference type="EC" id="2.7.4.7"/>
    </reaction>
</comment>
<evidence type="ECO:0000256" key="4">
    <source>
        <dbReference type="ARBA" id="ARBA00009879"/>
    </source>
</evidence>
<evidence type="ECO:0000256" key="8">
    <source>
        <dbReference type="ARBA" id="ARBA00022679"/>
    </source>
</evidence>
<evidence type="ECO:0000256" key="13">
    <source>
        <dbReference type="ARBA" id="ARBA00037917"/>
    </source>
</evidence>
<dbReference type="AlphaFoldDB" id="N2B4H0"/>
<keyword evidence="9" id="KW-0547">Nucleotide-binding</keyword>
<dbReference type="GO" id="GO:0008972">
    <property type="term" value="F:phosphomethylpyrimidine kinase activity"/>
    <property type="evidence" value="ECO:0007669"/>
    <property type="project" value="UniProtKB-EC"/>
</dbReference>
<dbReference type="SUPFAM" id="SSF53613">
    <property type="entry name" value="Ribokinase-like"/>
    <property type="match status" value="1"/>
</dbReference>
<keyword evidence="12" id="KW-0784">Thiamine biosynthesis</keyword>
<dbReference type="InterPro" id="IPR004399">
    <property type="entry name" value="HMP/HMP-P_kinase_dom"/>
</dbReference>
<dbReference type="EC" id="2.7.4.7" evidence="6"/>
<dbReference type="GO" id="GO:0005829">
    <property type="term" value="C:cytosol"/>
    <property type="evidence" value="ECO:0007669"/>
    <property type="project" value="TreeGrafter"/>
</dbReference>
<dbReference type="EC" id="2.7.1.49" evidence="5"/>
<comment type="similarity">
    <text evidence="4">Belongs to the ThiD family.</text>
</comment>
<comment type="pathway">
    <text evidence="3">Cofactor biosynthesis; thiamine diphosphate biosynthesis; 4-amino-2-methyl-5-diphosphomethylpyrimidine from 5-amino-1-(5-phospho-D-ribosyl)imidazole: step 3/3.</text>
</comment>
<dbReference type="STRING" id="1235802.C823_00880"/>
<evidence type="ECO:0000256" key="14">
    <source>
        <dbReference type="ARBA" id="ARBA00042102"/>
    </source>
</evidence>
<keyword evidence="8" id="KW-0808">Transferase</keyword>
<sequence length="288" mass="31055">MQAAGIVCYNKFEYFSYNRTYNRKKQNMNPILTIAGSDCSGGAGIQADLKTILAHGAYGMSVITALTAQNTKGVYAVEPVGPEMIRAQLDAVFTDIVPRAVKIGMIADADSVHVIGDCLRAYGAENLVIDPVMIATSGKRLMEEKALAAAQERLYPLATLLTPNIPEAERLSHTAIEDSTSMRRAAEKIFEKFGCAVLCKGGHLPDAADDLLYDGRQFYLMRSERINNPNTHGTGCTLSSAIACELARKKTLPDAVRSAKEYLTRVIAAGLDLGEGSGPLHHGCVNLF</sequence>
<dbReference type="GO" id="GO:0005524">
    <property type="term" value="F:ATP binding"/>
    <property type="evidence" value="ECO:0007669"/>
    <property type="project" value="UniProtKB-KW"/>
</dbReference>
<evidence type="ECO:0000256" key="11">
    <source>
        <dbReference type="ARBA" id="ARBA00022840"/>
    </source>
</evidence>
<keyword evidence="10 17" id="KW-0418">Kinase</keyword>
<dbReference type="PATRIC" id="fig|1235802.3.peg.946"/>
<evidence type="ECO:0000256" key="6">
    <source>
        <dbReference type="ARBA" id="ARBA00012963"/>
    </source>
</evidence>
<dbReference type="PANTHER" id="PTHR20858:SF17">
    <property type="entry name" value="HYDROXYMETHYLPYRIMIDINE_PHOSPHOMETHYLPYRIMIDINE KINASE THI20-RELATED"/>
    <property type="match status" value="1"/>
</dbReference>
<evidence type="ECO:0000259" key="16">
    <source>
        <dbReference type="Pfam" id="PF08543"/>
    </source>
</evidence>
<accession>N2B4H0</accession>
<evidence type="ECO:0000256" key="10">
    <source>
        <dbReference type="ARBA" id="ARBA00022777"/>
    </source>
</evidence>
<dbReference type="GO" id="GO:0009228">
    <property type="term" value="P:thiamine biosynthetic process"/>
    <property type="evidence" value="ECO:0007669"/>
    <property type="project" value="UniProtKB-KW"/>
</dbReference>
<dbReference type="InterPro" id="IPR013749">
    <property type="entry name" value="PM/HMP-P_kinase-1"/>
</dbReference>
<evidence type="ECO:0000256" key="15">
    <source>
        <dbReference type="ARBA" id="ARBA00043176"/>
    </source>
</evidence>
<dbReference type="InterPro" id="IPR029056">
    <property type="entry name" value="Ribokinase-like"/>
</dbReference>
<gene>
    <name evidence="17" type="ORF">C823_00880</name>
</gene>
<evidence type="ECO:0000256" key="12">
    <source>
        <dbReference type="ARBA" id="ARBA00022977"/>
    </source>
</evidence>
<evidence type="ECO:0000256" key="5">
    <source>
        <dbReference type="ARBA" id="ARBA00012135"/>
    </source>
</evidence>
<dbReference type="GO" id="GO:0008902">
    <property type="term" value="F:hydroxymethylpyrimidine kinase activity"/>
    <property type="evidence" value="ECO:0007669"/>
    <property type="project" value="UniProtKB-EC"/>
</dbReference>
<dbReference type="NCBIfam" id="TIGR00097">
    <property type="entry name" value="HMP-P_kinase"/>
    <property type="match status" value="1"/>
</dbReference>
<evidence type="ECO:0000256" key="7">
    <source>
        <dbReference type="ARBA" id="ARBA00019161"/>
    </source>
</evidence>
<dbReference type="Proteomes" id="UP000012589">
    <property type="component" value="Unassembled WGS sequence"/>
</dbReference>
<organism evidence="17 18">
    <name type="scientific">Eubacterium plexicaudatum ASF492</name>
    <dbReference type="NCBI Taxonomy" id="1235802"/>
    <lineage>
        <taxon>Bacteria</taxon>
        <taxon>Bacillati</taxon>
        <taxon>Bacillota</taxon>
        <taxon>Clostridia</taxon>
        <taxon>Eubacteriales</taxon>
        <taxon>Eubacteriaceae</taxon>
        <taxon>Eubacterium</taxon>
    </lineage>
</organism>
<evidence type="ECO:0000256" key="2">
    <source>
        <dbReference type="ARBA" id="ARBA00000565"/>
    </source>
</evidence>
<comment type="pathway">
    <text evidence="13">Cofactor biosynthesis; thiamine diphosphate biosynthesis; 4-amino-2-methyl-5-diphosphomethylpyrimidine from 5-amino-1-(5-phospho-D-ribosyl)imidazole: step 2/3.</text>
</comment>
<keyword evidence="11" id="KW-0067">ATP-binding</keyword>
<comment type="caution">
    <text evidence="17">The sequence shown here is derived from an EMBL/GenBank/DDBJ whole genome shotgun (WGS) entry which is preliminary data.</text>
</comment>
<dbReference type="HOGENOM" id="CLU_020520_0_1_9"/>
<evidence type="ECO:0000313" key="18">
    <source>
        <dbReference type="Proteomes" id="UP000012589"/>
    </source>
</evidence>
<dbReference type="Pfam" id="PF08543">
    <property type="entry name" value="Phos_pyr_kin"/>
    <property type="match status" value="1"/>
</dbReference>
<evidence type="ECO:0000256" key="3">
    <source>
        <dbReference type="ARBA" id="ARBA00004769"/>
    </source>
</evidence>
<comment type="catalytic activity">
    <reaction evidence="1">
        <text>4-amino-5-hydroxymethyl-2-methylpyrimidine + ATP = 4-amino-2-methyl-5-(phosphooxymethyl)pyrimidine + ADP + H(+)</text>
        <dbReference type="Rhea" id="RHEA:23096"/>
        <dbReference type="ChEBI" id="CHEBI:15378"/>
        <dbReference type="ChEBI" id="CHEBI:16892"/>
        <dbReference type="ChEBI" id="CHEBI:30616"/>
        <dbReference type="ChEBI" id="CHEBI:58354"/>
        <dbReference type="ChEBI" id="CHEBI:456216"/>
        <dbReference type="EC" id="2.7.1.49"/>
    </reaction>
</comment>
<dbReference type="PANTHER" id="PTHR20858">
    <property type="entry name" value="PHOSPHOMETHYLPYRIMIDINE KINASE"/>
    <property type="match status" value="1"/>
</dbReference>
<dbReference type="EMBL" id="AQFT01000023">
    <property type="protein sequence ID" value="EMZ36512.1"/>
    <property type="molecule type" value="Genomic_DNA"/>
</dbReference>
<dbReference type="CDD" id="cd01169">
    <property type="entry name" value="HMPP_kinase"/>
    <property type="match status" value="1"/>
</dbReference>
<dbReference type="Gene3D" id="3.40.1190.20">
    <property type="match status" value="1"/>
</dbReference>
<protein>
    <recommendedName>
        <fullName evidence="7">Hydroxymethylpyrimidine/phosphomethylpyrimidine kinase</fullName>
        <ecNumber evidence="5">2.7.1.49</ecNumber>
        <ecNumber evidence="6">2.7.4.7</ecNumber>
    </recommendedName>
    <alternativeName>
        <fullName evidence="14">Hydroxymethylpyrimidine kinase</fullName>
    </alternativeName>
    <alternativeName>
        <fullName evidence="15">Hydroxymethylpyrimidine phosphate kinase</fullName>
    </alternativeName>
</protein>
<reference evidence="17 18" key="1">
    <citation type="journal article" date="2014" name="Genome Announc.">
        <title>Draft genome sequences of the altered schaedler flora, a defined bacterial community from gnotobiotic mice.</title>
        <authorList>
            <person name="Wannemuehler M.J."/>
            <person name="Overstreet A.M."/>
            <person name="Ward D.V."/>
            <person name="Phillips G.J."/>
        </authorList>
    </citation>
    <scope>NUCLEOTIDE SEQUENCE [LARGE SCALE GENOMIC DNA]</scope>
    <source>
        <strain evidence="17 18">ASF492</strain>
    </source>
</reference>
<keyword evidence="18" id="KW-1185">Reference proteome</keyword>
<proteinExistence type="inferred from homology"/>
<evidence type="ECO:0000313" key="17">
    <source>
        <dbReference type="EMBL" id="EMZ36512.1"/>
    </source>
</evidence>
<dbReference type="FunFam" id="3.40.1190.20:FF:000003">
    <property type="entry name" value="Phosphomethylpyrimidine kinase ThiD"/>
    <property type="match status" value="1"/>
</dbReference>
<name>N2B4H0_9FIRM</name>
<dbReference type="eggNOG" id="COG0351">
    <property type="taxonomic scope" value="Bacteria"/>
</dbReference>
<evidence type="ECO:0000256" key="1">
    <source>
        <dbReference type="ARBA" id="ARBA00000151"/>
    </source>
</evidence>